<name>A0A1G7F4F0_9PROT</name>
<feature type="region of interest" description="Disordered" evidence="1">
    <location>
        <begin position="328"/>
        <end position="347"/>
    </location>
</feature>
<evidence type="ECO:0000313" key="3">
    <source>
        <dbReference type="EMBL" id="SDE70761.1"/>
    </source>
</evidence>
<dbReference type="InterPro" id="IPR041419">
    <property type="entry name" value="TnsE_C"/>
</dbReference>
<accession>A0A1G7F4F0</accession>
<sequence length="534" mass="60732">MGRTTIRSIPNNSQLRHLGNCFRRKEAEDSWKIAAQYLVEGIEANKRFDFGMMSVLALRKRYDKKATPKFESSGFRKTFALPPTSTWQRTTVDDFPLFPRKSTRAEHHKQTCYRFQAYGLTVWLPSLELARSLFFPSSYLAHLSLQPEGLNGSFHAKKLDDGNIEIHMLPGANFPKYYFARQDYRVHLAWLLLNENVRTSFGSIAANRLANQIVDEKYARWVFDFNPPDLTDTKIHAFGHFNEERKAFFVYDISGFSNLDHKIEGEVHFSDTSSPIPGEGGNKPGFGISSPPVEDLELEDEFEPSAFNHHYIAQTPVVGFNFKRRIQTKKTGPSSRKVGGSSQDDGLGAHPIVGSIAESGILGTLPQSDFSQLNTEIDYSELEERFAMFKKLVDLLHSPEGLDVVSSDIRAVPQLPRCSSHLMMDGSKRHYMHVIVHLPDGRIRHILEVDTSDGKTALATKVLEFGREQEFAPAIQSILTQLIKKSLTWPSKHLDEICTYNQSVPHPKCKAIGYIEQDELLHWRDRMLFWAKAT</sequence>
<dbReference type="AlphaFoldDB" id="A0A1G7F4F0"/>
<dbReference type="EMBL" id="FNAK01000009">
    <property type="protein sequence ID" value="SDE70761.1"/>
    <property type="molecule type" value="Genomic_DNA"/>
</dbReference>
<dbReference type="OrthoDB" id="5899304at2"/>
<reference evidence="3 4" key="1">
    <citation type="submission" date="2016-10" db="EMBL/GenBank/DDBJ databases">
        <authorList>
            <person name="de Groot N.N."/>
        </authorList>
    </citation>
    <scope>NUCLEOTIDE SEQUENCE [LARGE SCALE GENOMIC DNA]</scope>
    <source>
        <strain evidence="3 4">CGMCC 1.9109</strain>
    </source>
</reference>
<protein>
    <recommendedName>
        <fullName evidence="2">TnsE C-terminal domain-containing protein</fullName>
    </recommendedName>
</protein>
<dbReference type="STRING" id="637679.GCA_001550055_01584"/>
<feature type="region of interest" description="Disordered" evidence="1">
    <location>
        <begin position="269"/>
        <end position="289"/>
    </location>
</feature>
<organism evidence="3 4">
    <name type="scientific">Kordiimonas lacus</name>
    <dbReference type="NCBI Taxonomy" id="637679"/>
    <lineage>
        <taxon>Bacteria</taxon>
        <taxon>Pseudomonadati</taxon>
        <taxon>Pseudomonadota</taxon>
        <taxon>Alphaproteobacteria</taxon>
        <taxon>Kordiimonadales</taxon>
        <taxon>Kordiimonadaceae</taxon>
        <taxon>Kordiimonas</taxon>
    </lineage>
</organism>
<feature type="domain" description="TnsE C-terminal" evidence="2">
    <location>
        <begin position="385"/>
        <end position="527"/>
    </location>
</feature>
<dbReference type="Proteomes" id="UP000183685">
    <property type="component" value="Unassembled WGS sequence"/>
</dbReference>
<keyword evidence="4" id="KW-1185">Reference proteome</keyword>
<proteinExistence type="predicted"/>
<evidence type="ECO:0000313" key="4">
    <source>
        <dbReference type="Proteomes" id="UP000183685"/>
    </source>
</evidence>
<gene>
    <name evidence="3" type="ORF">SAMN04488071_3612</name>
</gene>
<evidence type="ECO:0000259" key="2">
    <source>
        <dbReference type="Pfam" id="PF18623"/>
    </source>
</evidence>
<dbReference type="RefSeq" id="WP_068303550.1">
    <property type="nucleotide sequence ID" value="NZ_FNAK01000009.1"/>
</dbReference>
<dbReference type="Pfam" id="PF18623">
    <property type="entry name" value="TnsE_C"/>
    <property type="match status" value="1"/>
</dbReference>
<feature type="compositionally biased region" description="Polar residues" evidence="1">
    <location>
        <begin position="329"/>
        <end position="344"/>
    </location>
</feature>
<evidence type="ECO:0000256" key="1">
    <source>
        <dbReference type="SAM" id="MobiDB-lite"/>
    </source>
</evidence>